<feature type="compositionally biased region" description="Basic and acidic residues" evidence="1">
    <location>
        <begin position="109"/>
        <end position="122"/>
    </location>
</feature>
<dbReference type="AlphaFoldDB" id="A0A4Y7SZK7"/>
<gene>
    <name evidence="2" type="ORF">FA13DRAFT_975050</name>
</gene>
<keyword evidence="3" id="KW-1185">Reference proteome</keyword>
<dbReference type="EMBL" id="QPFP01000043">
    <property type="protein sequence ID" value="TEB27064.1"/>
    <property type="molecule type" value="Genomic_DNA"/>
</dbReference>
<feature type="compositionally biased region" description="Basic residues" evidence="1">
    <location>
        <begin position="95"/>
        <end position="108"/>
    </location>
</feature>
<protein>
    <submittedName>
        <fullName evidence="2">Uncharacterized protein</fullName>
    </submittedName>
</protein>
<proteinExistence type="predicted"/>
<evidence type="ECO:0000256" key="1">
    <source>
        <dbReference type="SAM" id="MobiDB-lite"/>
    </source>
</evidence>
<dbReference type="Proteomes" id="UP000298030">
    <property type="component" value="Unassembled WGS sequence"/>
</dbReference>
<comment type="caution">
    <text evidence="2">The sequence shown here is derived from an EMBL/GenBank/DDBJ whole genome shotgun (WGS) entry which is preliminary data.</text>
</comment>
<organism evidence="2 3">
    <name type="scientific">Coprinellus micaceus</name>
    <name type="common">Glistening ink-cap mushroom</name>
    <name type="synonym">Coprinus micaceus</name>
    <dbReference type="NCBI Taxonomy" id="71717"/>
    <lineage>
        <taxon>Eukaryota</taxon>
        <taxon>Fungi</taxon>
        <taxon>Dikarya</taxon>
        <taxon>Basidiomycota</taxon>
        <taxon>Agaricomycotina</taxon>
        <taxon>Agaricomycetes</taxon>
        <taxon>Agaricomycetidae</taxon>
        <taxon>Agaricales</taxon>
        <taxon>Agaricineae</taxon>
        <taxon>Psathyrellaceae</taxon>
        <taxon>Coprinellus</taxon>
    </lineage>
</organism>
<feature type="region of interest" description="Disordered" evidence="1">
    <location>
        <begin position="80"/>
        <end position="130"/>
    </location>
</feature>
<accession>A0A4Y7SZK7</accession>
<sequence length="130" mass="14601">MDSLFAYLCLLQFVTTSRRLSLGEFWICFVDVMLILAKPIISRPAEEHPLIAPDIAQVNPRTRRWASCCASLHLLLTPGMTKFRSGSGENTPARGVRRSGSIKRKRHPKLEVKITGDQEARRSSKPNKLG</sequence>
<name>A0A4Y7SZK7_COPMI</name>
<reference evidence="2 3" key="1">
    <citation type="journal article" date="2019" name="Nat. Ecol. Evol.">
        <title>Megaphylogeny resolves global patterns of mushroom evolution.</title>
        <authorList>
            <person name="Varga T."/>
            <person name="Krizsan K."/>
            <person name="Foldi C."/>
            <person name="Dima B."/>
            <person name="Sanchez-Garcia M."/>
            <person name="Sanchez-Ramirez S."/>
            <person name="Szollosi G.J."/>
            <person name="Szarkandi J.G."/>
            <person name="Papp V."/>
            <person name="Albert L."/>
            <person name="Andreopoulos W."/>
            <person name="Angelini C."/>
            <person name="Antonin V."/>
            <person name="Barry K.W."/>
            <person name="Bougher N.L."/>
            <person name="Buchanan P."/>
            <person name="Buyck B."/>
            <person name="Bense V."/>
            <person name="Catcheside P."/>
            <person name="Chovatia M."/>
            <person name="Cooper J."/>
            <person name="Damon W."/>
            <person name="Desjardin D."/>
            <person name="Finy P."/>
            <person name="Geml J."/>
            <person name="Haridas S."/>
            <person name="Hughes K."/>
            <person name="Justo A."/>
            <person name="Karasinski D."/>
            <person name="Kautmanova I."/>
            <person name="Kiss B."/>
            <person name="Kocsube S."/>
            <person name="Kotiranta H."/>
            <person name="LaButti K.M."/>
            <person name="Lechner B.E."/>
            <person name="Liimatainen K."/>
            <person name="Lipzen A."/>
            <person name="Lukacs Z."/>
            <person name="Mihaltcheva S."/>
            <person name="Morgado L.N."/>
            <person name="Niskanen T."/>
            <person name="Noordeloos M.E."/>
            <person name="Ohm R.A."/>
            <person name="Ortiz-Santana B."/>
            <person name="Ovrebo C."/>
            <person name="Racz N."/>
            <person name="Riley R."/>
            <person name="Savchenko A."/>
            <person name="Shiryaev A."/>
            <person name="Soop K."/>
            <person name="Spirin V."/>
            <person name="Szebenyi C."/>
            <person name="Tomsovsky M."/>
            <person name="Tulloss R.E."/>
            <person name="Uehling J."/>
            <person name="Grigoriev I.V."/>
            <person name="Vagvolgyi C."/>
            <person name="Papp T."/>
            <person name="Martin F.M."/>
            <person name="Miettinen O."/>
            <person name="Hibbett D.S."/>
            <person name="Nagy L.G."/>
        </authorList>
    </citation>
    <scope>NUCLEOTIDE SEQUENCE [LARGE SCALE GENOMIC DNA]</scope>
    <source>
        <strain evidence="2 3">FP101781</strain>
    </source>
</reference>
<evidence type="ECO:0000313" key="2">
    <source>
        <dbReference type="EMBL" id="TEB27064.1"/>
    </source>
</evidence>
<evidence type="ECO:0000313" key="3">
    <source>
        <dbReference type="Proteomes" id="UP000298030"/>
    </source>
</evidence>